<sequence>MHPFSFNQIQKALLTAGAFSSLSIITTALYANTAQLETITITADADSPVPKTALFGLGQQTLAEVPASISTVSSKQIADQHAKNLADIIKNDAAAGEGYAPIGYYGNFMMRGFYLNLGSSYLINGSLLRGEQNTALENKEQVEFLKGISALQSGMSTPGGVINYVTKRPETIRALTADADSYGGSRITLDTGDFFGADQQFGYRVNLAKEEIHPNVDHANGDRLFGSLALDWNISEQSKLEFDIESQRQRQRSVPGYQLLDNAALPQNVDWDRLLGYQSWAKPVTTESLNTSLKFSHQLNDSWQANLTASHSQAITDDYSAFPWGCYSSICQTAGLGNTFDQNGNYDVYDFQGPNDRYQTTQFKAGLNGEVQTGAWLHQLSFELSQAYKRHAQHEAINEYVGTGNIYEDQEQFGPSSTGVLGPHYKSLDSKQTALNVLDQIDFNEQWSVLAGGKLLHINESAYDPSGEKNRGTDFNRFLPQFAVMYQPWDQTHLYASYTKGITDGGQAPWYATGNPDKGILGNAYATLAPTHSTQYELGVKQQWQSLLFSAALFDLKQDNQYTNLDNYYVTEGQQHNIGLEFSLQGALTPQLEINSALALTRARLEDVQIGEYEGHQMQNIPKIRFATQLAYAVPQIEGLRLLTGMQYSDSKNANKLGNVEVPSYTIFDLGAAYNFYAYGAENTVRLNIENLTNKKYWRDASGYMGDDYLFLGTPRTAQLSWTLRFK</sequence>
<gene>
    <name evidence="14" type="ORF">D7V32_09020</name>
</gene>
<dbReference type="PANTHER" id="PTHR32552:SF83">
    <property type="entry name" value="BLR3904 PROTEIN"/>
    <property type="match status" value="1"/>
</dbReference>
<evidence type="ECO:0000313" key="15">
    <source>
        <dbReference type="Proteomes" id="UP000282388"/>
    </source>
</evidence>
<dbReference type="RefSeq" id="WP_120402582.1">
    <property type="nucleotide sequence ID" value="NZ_RAXV01000017.1"/>
</dbReference>
<keyword evidence="6 11" id="KW-0798">TonB box</keyword>
<dbReference type="Pfam" id="PF07715">
    <property type="entry name" value="Plug"/>
    <property type="match status" value="1"/>
</dbReference>
<dbReference type="GO" id="GO:0038023">
    <property type="term" value="F:signaling receptor activity"/>
    <property type="evidence" value="ECO:0007669"/>
    <property type="project" value="InterPro"/>
</dbReference>
<dbReference type="GO" id="GO:0015891">
    <property type="term" value="P:siderophore transport"/>
    <property type="evidence" value="ECO:0007669"/>
    <property type="project" value="InterPro"/>
</dbReference>
<evidence type="ECO:0000256" key="6">
    <source>
        <dbReference type="ARBA" id="ARBA00023077"/>
    </source>
</evidence>
<keyword evidence="15" id="KW-1185">Reference proteome</keyword>
<dbReference type="InterPro" id="IPR000531">
    <property type="entry name" value="Beta-barrel_TonB"/>
</dbReference>
<evidence type="ECO:0000259" key="12">
    <source>
        <dbReference type="Pfam" id="PF00593"/>
    </source>
</evidence>
<evidence type="ECO:0000256" key="9">
    <source>
        <dbReference type="ARBA" id="ARBA00023237"/>
    </source>
</evidence>
<evidence type="ECO:0000259" key="13">
    <source>
        <dbReference type="Pfam" id="PF07715"/>
    </source>
</evidence>
<evidence type="ECO:0000256" key="3">
    <source>
        <dbReference type="ARBA" id="ARBA00022448"/>
    </source>
</evidence>
<evidence type="ECO:0000256" key="11">
    <source>
        <dbReference type="RuleBase" id="RU003357"/>
    </source>
</evidence>
<dbReference type="NCBIfam" id="TIGR01783">
    <property type="entry name" value="TonB-siderophor"/>
    <property type="match status" value="1"/>
</dbReference>
<keyword evidence="7 10" id="KW-0472">Membrane</keyword>
<keyword evidence="3 10" id="KW-0813">Transport</keyword>
<proteinExistence type="inferred from homology"/>
<comment type="similarity">
    <text evidence="2 10 11">Belongs to the TonB-dependent receptor family.</text>
</comment>
<reference evidence="14 15" key="1">
    <citation type="submission" date="2018-09" db="EMBL/GenBank/DDBJ databases">
        <title>The draft genome of Acinetobacter spp. strains.</title>
        <authorList>
            <person name="Qin J."/>
            <person name="Feng Y."/>
            <person name="Zong Z."/>
        </authorList>
    </citation>
    <scope>NUCLEOTIDE SEQUENCE [LARGE SCALE GENOMIC DNA]</scope>
    <source>
        <strain evidence="14 15">WCHAc060012</strain>
    </source>
</reference>
<dbReference type="Gene3D" id="2.40.170.20">
    <property type="entry name" value="TonB-dependent receptor, beta-barrel domain"/>
    <property type="match status" value="1"/>
</dbReference>
<organism evidence="14 15">
    <name type="scientific">Acinetobacter tianfuensis</name>
    <dbReference type="NCBI Taxonomy" id="2419603"/>
    <lineage>
        <taxon>Bacteria</taxon>
        <taxon>Pseudomonadati</taxon>
        <taxon>Pseudomonadota</taxon>
        <taxon>Gammaproteobacteria</taxon>
        <taxon>Moraxellales</taxon>
        <taxon>Moraxellaceae</taxon>
        <taxon>Acinetobacter</taxon>
    </lineage>
</organism>
<accession>A0A3A8E9D2</accession>
<dbReference type="CDD" id="cd01347">
    <property type="entry name" value="ligand_gated_channel"/>
    <property type="match status" value="1"/>
</dbReference>
<dbReference type="PROSITE" id="PS52016">
    <property type="entry name" value="TONB_DEPENDENT_REC_3"/>
    <property type="match status" value="1"/>
</dbReference>
<dbReference type="Gene3D" id="2.170.130.10">
    <property type="entry name" value="TonB-dependent receptor, plug domain"/>
    <property type="match status" value="1"/>
</dbReference>
<dbReference type="InterPro" id="IPR037066">
    <property type="entry name" value="Plug_dom_sf"/>
</dbReference>
<keyword evidence="5 10" id="KW-0812">Transmembrane</keyword>
<protein>
    <submittedName>
        <fullName evidence="14">TonB-dependent siderophore receptor</fullName>
    </submittedName>
</protein>
<dbReference type="InterPro" id="IPR010105">
    <property type="entry name" value="TonB_sidphr_rcpt"/>
</dbReference>
<evidence type="ECO:0000256" key="5">
    <source>
        <dbReference type="ARBA" id="ARBA00022692"/>
    </source>
</evidence>
<evidence type="ECO:0000256" key="1">
    <source>
        <dbReference type="ARBA" id="ARBA00004571"/>
    </source>
</evidence>
<dbReference type="SUPFAM" id="SSF56935">
    <property type="entry name" value="Porins"/>
    <property type="match status" value="1"/>
</dbReference>
<dbReference type="InterPro" id="IPR039426">
    <property type="entry name" value="TonB-dep_rcpt-like"/>
</dbReference>
<comment type="caution">
    <text evidence="14">The sequence shown here is derived from an EMBL/GenBank/DDBJ whole genome shotgun (WGS) entry which is preliminary data.</text>
</comment>
<evidence type="ECO:0000313" key="14">
    <source>
        <dbReference type="EMBL" id="RKG31225.1"/>
    </source>
</evidence>
<evidence type="ECO:0000256" key="4">
    <source>
        <dbReference type="ARBA" id="ARBA00022452"/>
    </source>
</evidence>
<keyword evidence="4 10" id="KW-1134">Transmembrane beta strand</keyword>
<evidence type="ECO:0000256" key="2">
    <source>
        <dbReference type="ARBA" id="ARBA00009810"/>
    </source>
</evidence>
<comment type="subcellular location">
    <subcellularLocation>
        <location evidence="1 10">Cell outer membrane</location>
        <topology evidence="1 10">Multi-pass membrane protein</topology>
    </subcellularLocation>
</comment>
<dbReference type="InterPro" id="IPR012910">
    <property type="entry name" value="Plug_dom"/>
</dbReference>
<feature type="domain" description="TonB-dependent receptor plug" evidence="13">
    <location>
        <begin position="62"/>
        <end position="161"/>
    </location>
</feature>
<evidence type="ECO:0000256" key="7">
    <source>
        <dbReference type="ARBA" id="ARBA00023136"/>
    </source>
</evidence>
<dbReference type="OrthoDB" id="8732650at2"/>
<dbReference type="GO" id="GO:0015344">
    <property type="term" value="F:siderophore uptake transmembrane transporter activity"/>
    <property type="evidence" value="ECO:0007669"/>
    <property type="project" value="TreeGrafter"/>
</dbReference>
<name>A0A3A8E9D2_9GAMM</name>
<evidence type="ECO:0000256" key="8">
    <source>
        <dbReference type="ARBA" id="ARBA00023170"/>
    </source>
</evidence>
<dbReference type="PANTHER" id="PTHR32552">
    <property type="entry name" value="FERRICHROME IRON RECEPTOR-RELATED"/>
    <property type="match status" value="1"/>
</dbReference>
<dbReference type="EMBL" id="RAXV01000017">
    <property type="protein sequence ID" value="RKG31225.1"/>
    <property type="molecule type" value="Genomic_DNA"/>
</dbReference>
<dbReference type="Pfam" id="PF00593">
    <property type="entry name" value="TonB_dep_Rec_b-barrel"/>
    <property type="match status" value="1"/>
</dbReference>
<dbReference type="GO" id="GO:0009279">
    <property type="term" value="C:cell outer membrane"/>
    <property type="evidence" value="ECO:0007669"/>
    <property type="project" value="UniProtKB-SubCell"/>
</dbReference>
<keyword evidence="9 10" id="KW-0998">Cell outer membrane</keyword>
<dbReference type="Proteomes" id="UP000282388">
    <property type="component" value="Unassembled WGS sequence"/>
</dbReference>
<dbReference type="AlphaFoldDB" id="A0A3A8E9D2"/>
<keyword evidence="8 14" id="KW-0675">Receptor</keyword>
<feature type="domain" description="TonB-dependent receptor-like beta-barrel" evidence="12">
    <location>
        <begin position="232"/>
        <end position="692"/>
    </location>
</feature>
<dbReference type="InterPro" id="IPR036942">
    <property type="entry name" value="Beta-barrel_TonB_sf"/>
</dbReference>
<evidence type="ECO:0000256" key="10">
    <source>
        <dbReference type="PROSITE-ProRule" id="PRU01360"/>
    </source>
</evidence>